<evidence type="ECO:0000259" key="8">
    <source>
        <dbReference type="Pfam" id="PF00892"/>
    </source>
</evidence>
<evidence type="ECO:0000256" key="3">
    <source>
        <dbReference type="ARBA" id="ARBA00022692"/>
    </source>
</evidence>
<keyword evidence="5 6" id="KW-0472">Membrane</keyword>
<organism evidence="9 10">
    <name type="scientific">Asparagus officinalis</name>
    <name type="common">Garden asparagus</name>
    <dbReference type="NCBI Taxonomy" id="4686"/>
    <lineage>
        <taxon>Eukaryota</taxon>
        <taxon>Viridiplantae</taxon>
        <taxon>Streptophyta</taxon>
        <taxon>Embryophyta</taxon>
        <taxon>Tracheophyta</taxon>
        <taxon>Spermatophyta</taxon>
        <taxon>Magnoliopsida</taxon>
        <taxon>Liliopsida</taxon>
        <taxon>Asparagales</taxon>
        <taxon>Asparagaceae</taxon>
        <taxon>Asparagoideae</taxon>
        <taxon>Asparagus</taxon>
    </lineage>
</organism>
<feature type="domain" description="EamA" evidence="8">
    <location>
        <begin position="271"/>
        <end position="406"/>
    </location>
</feature>
<keyword evidence="10" id="KW-1185">Reference proteome</keyword>
<feature type="transmembrane region" description="Helical" evidence="6">
    <location>
        <begin position="185"/>
        <end position="206"/>
    </location>
</feature>
<keyword evidence="4 6" id="KW-1133">Transmembrane helix</keyword>
<dbReference type="GO" id="GO:0016020">
    <property type="term" value="C:membrane"/>
    <property type="evidence" value="ECO:0007669"/>
    <property type="project" value="UniProtKB-SubCell"/>
</dbReference>
<dbReference type="InterPro" id="IPR030184">
    <property type="entry name" value="WAT1-related"/>
</dbReference>
<dbReference type="Pfam" id="PF00892">
    <property type="entry name" value="EamA"/>
    <property type="match status" value="1"/>
</dbReference>
<feature type="transmembrane region" description="Helical" evidence="6">
    <location>
        <begin position="299"/>
        <end position="318"/>
    </location>
</feature>
<sequence>MDSPSKLEPLNAQKDAPMGTTETLNLTPKPSSSKRKPRPSKKIPTNDSPPNQSAAPRRKRKARISTAASAAGASPGNRRRTRRRLEKVIVAKQENENENELVAVGNDILKSKQQLGLVASKIEEDNAWEKIMELLLWKNVAKSTLWFGSGSIFFLSSCFSKDSNFSGALAQNLYVVNVKLTSATFATAMTNLIPAITFVMAVIFRLERLGIKSVSGQAKVLGTIVGIGGAMTLTFYKGADINLFSSKFDLFKSSLDIGGIHQQSADHVISSLLAVATCFSYAIWLIIQAKMSQAYPCHYSNTALMCLMAAVQANVYALCMDRHWDHWRLGFDVRLLTVVYVGVVASALILTVLSWCIKQKGPLYASVFNPLMLVIVAFLGSLLLDEKLHVGSIIGAVLIVIGLYMV</sequence>
<evidence type="ECO:0000256" key="7">
    <source>
        <dbReference type="SAM" id="MobiDB-lite"/>
    </source>
</evidence>
<feature type="region of interest" description="Disordered" evidence="7">
    <location>
        <begin position="1"/>
        <end position="82"/>
    </location>
</feature>
<feature type="transmembrane region" description="Helical" evidence="6">
    <location>
        <begin position="338"/>
        <end position="356"/>
    </location>
</feature>
<dbReference type="AlphaFoldDB" id="A0A5P1EL18"/>
<feature type="transmembrane region" description="Helical" evidence="6">
    <location>
        <begin position="218"/>
        <end position="236"/>
    </location>
</feature>
<comment type="subcellular location">
    <subcellularLocation>
        <location evidence="1 6">Membrane</location>
        <topology evidence="1 6">Multi-pass membrane protein</topology>
    </subcellularLocation>
</comment>
<dbReference type="SUPFAM" id="SSF103481">
    <property type="entry name" value="Multidrug resistance efflux transporter EmrE"/>
    <property type="match status" value="2"/>
</dbReference>
<name>A0A5P1EL18_ASPOF</name>
<proteinExistence type="inferred from homology"/>
<dbReference type="Proteomes" id="UP000243459">
    <property type="component" value="Chromosome 6"/>
</dbReference>
<evidence type="ECO:0000256" key="1">
    <source>
        <dbReference type="ARBA" id="ARBA00004141"/>
    </source>
</evidence>
<feature type="compositionally biased region" description="Basic residues" evidence="7">
    <location>
        <begin position="32"/>
        <end position="41"/>
    </location>
</feature>
<dbReference type="PANTHER" id="PTHR31218">
    <property type="entry name" value="WAT1-RELATED PROTEIN"/>
    <property type="match status" value="1"/>
</dbReference>
<evidence type="ECO:0000256" key="2">
    <source>
        <dbReference type="ARBA" id="ARBA00007635"/>
    </source>
</evidence>
<feature type="transmembrane region" description="Helical" evidence="6">
    <location>
        <begin position="363"/>
        <end position="382"/>
    </location>
</feature>
<feature type="transmembrane region" description="Helical" evidence="6">
    <location>
        <begin position="268"/>
        <end position="287"/>
    </location>
</feature>
<feature type="compositionally biased region" description="Polar residues" evidence="7">
    <location>
        <begin position="43"/>
        <end position="54"/>
    </location>
</feature>
<reference evidence="10" key="1">
    <citation type="journal article" date="2017" name="Nat. Commun.">
        <title>The asparagus genome sheds light on the origin and evolution of a young Y chromosome.</title>
        <authorList>
            <person name="Harkess A."/>
            <person name="Zhou J."/>
            <person name="Xu C."/>
            <person name="Bowers J.E."/>
            <person name="Van der Hulst R."/>
            <person name="Ayyampalayam S."/>
            <person name="Mercati F."/>
            <person name="Riccardi P."/>
            <person name="McKain M.R."/>
            <person name="Kakrana A."/>
            <person name="Tang H."/>
            <person name="Ray J."/>
            <person name="Groenendijk J."/>
            <person name="Arikit S."/>
            <person name="Mathioni S.M."/>
            <person name="Nakano M."/>
            <person name="Shan H."/>
            <person name="Telgmann-Rauber A."/>
            <person name="Kanno A."/>
            <person name="Yue Z."/>
            <person name="Chen H."/>
            <person name="Li W."/>
            <person name="Chen Y."/>
            <person name="Xu X."/>
            <person name="Zhang Y."/>
            <person name="Luo S."/>
            <person name="Chen H."/>
            <person name="Gao J."/>
            <person name="Mao Z."/>
            <person name="Pires J.C."/>
            <person name="Luo M."/>
            <person name="Kudrna D."/>
            <person name="Wing R.A."/>
            <person name="Meyers B.C."/>
            <person name="Yi K."/>
            <person name="Kong H."/>
            <person name="Lavrijsen P."/>
            <person name="Sunseri F."/>
            <person name="Falavigna A."/>
            <person name="Ye Y."/>
            <person name="Leebens-Mack J.H."/>
            <person name="Chen G."/>
        </authorList>
    </citation>
    <scope>NUCLEOTIDE SEQUENCE [LARGE SCALE GENOMIC DNA]</scope>
    <source>
        <strain evidence="10">cv. DH0086</strain>
    </source>
</reference>
<feature type="compositionally biased region" description="Low complexity" evidence="7">
    <location>
        <begin position="64"/>
        <end position="76"/>
    </location>
</feature>
<dbReference type="GO" id="GO:0022857">
    <property type="term" value="F:transmembrane transporter activity"/>
    <property type="evidence" value="ECO:0007669"/>
    <property type="project" value="InterPro"/>
</dbReference>
<evidence type="ECO:0000256" key="5">
    <source>
        <dbReference type="ARBA" id="ARBA00023136"/>
    </source>
</evidence>
<evidence type="ECO:0000313" key="9">
    <source>
        <dbReference type="EMBL" id="ONK66373.1"/>
    </source>
</evidence>
<comment type="similarity">
    <text evidence="2 6">Belongs to the drug/metabolite transporter (DMT) superfamily. Plant drug/metabolite exporter (P-DME) (TC 2.A.7.4) family.</text>
</comment>
<keyword evidence="3 6" id="KW-0812">Transmembrane</keyword>
<feature type="transmembrane region" description="Helical" evidence="6">
    <location>
        <begin position="388"/>
        <end position="405"/>
    </location>
</feature>
<dbReference type="InterPro" id="IPR000620">
    <property type="entry name" value="EamA_dom"/>
</dbReference>
<accession>A0A5P1EL18</accession>
<dbReference type="Gramene" id="ONK66373">
    <property type="protein sequence ID" value="ONK66373"/>
    <property type="gene ID" value="A4U43_C06F7090"/>
</dbReference>
<evidence type="ECO:0000313" key="10">
    <source>
        <dbReference type="Proteomes" id="UP000243459"/>
    </source>
</evidence>
<evidence type="ECO:0000256" key="6">
    <source>
        <dbReference type="RuleBase" id="RU363077"/>
    </source>
</evidence>
<gene>
    <name evidence="9" type="ORF">A4U43_C06F7090</name>
</gene>
<evidence type="ECO:0000256" key="4">
    <source>
        <dbReference type="ARBA" id="ARBA00022989"/>
    </source>
</evidence>
<protein>
    <recommendedName>
        <fullName evidence="6">WAT1-related protein</fullName>
    </recommendedName>
</protein>
<dbReference type="EMBL" id="CM007386">
    <property type="protein sequence ID" value="ONK66373.1"/>
    <property type="molecule type" value="Genomic_DNA"/>
</dbReference>
<dbReference type="InterPro" id="IPR037185">
    <property type="entry name" value="EmrE-like"/>
</dbReference>